<comment type="caution">
    <text evidence="16">The sequence shown here is derived from an EMBL/GenBank/DDBJ whole genome shotgun (WGS) entry which is preliminary data.</text>
</comment>
<dbReference type="PANTHER" id="PTHR32552">
    <property type="entry name" value="FERRICHROME IRON RECEPTOR-RELATED"/>
    <property type="match status" value="1"/>
</dbReference>
<reference evidence="16 17" key="1">
    <citation type="submission" date="2020-07" db="EMBL/GenBank/DDBJ databases">
        <authorList>
            <person name="Sun Q."/>
        </authorList>
    </citation>
    <scope>NUCLEOTIDE SEQUENCE [LARGE SCALE GENOMIC DNA]</scope>
    <source>
        <strain evidence="16 17">CGMCC 1.13654</strain>
    </source>
</reference>
<sequence length="815" mass="88002">MSASKIGLLTATAAVAVLAAFPAIAQSGSVDPAAAAQPANPENPGVTAQNSGDIVVTARGRQESLKDVPVSVSAVSGETLQKLNVQSTNQLTAYVPSVHFSDTAPNYFGGRLQNRPIIIRGLNLANSFGVSAAALVFLDGAPVLGSELAPGLDYERIEVLRGPQSVQFGRSTMAGAINYVTKDIGNSWHGNFEASYGSYDSKSLIASVSGPLTDALKVGLSGSTISNDGYYKNGIAGSERLGARNTRSIAGRIQWEPTSRLKIKGYINYFENDDGPPATAQLSASADNCSLGGTRLYYCGAFPNYKSLGLYTNTNLPASATGFIFNSFTNPGGRFDSKLGSQRKAALGHVIGTWDVTDGIRLSSLTAYEWDASLSANNGKLKPDAPTDGYNHYFFSASFLSKSFSQEFRLSSMGQHRFRWTAGASYNYGESDQQFRVDSQLNPTAANPNPAEALFDTGVQFDKSKAYGIFGGAYYDLFEPLTISVEARYQWDKRTGVPQFLYPSAACAAYSSLSECRDANTLTHTFGSFSPRAAINYKITPELTAYVSASRGNRPGGFNLRLPAYINNAAVIADLVRQIGPVNLAYKEERLTNYEIGLKGSALDRRLNFAVDFYYGDLTNQQILNNAFIAAINNSLQVTSNVGKTQIYGVEAEGSLRLNHMITLTGDFSWNHNEIKKYLCTACVIYTGQTNSSIGRALSGSPEYSGSIALDATDDLGQTGWKWFGHVDYAYTGKISADNLVYISDETLNARNVVNLRAGVSRDHLTLEAFVTNLTNDRGYESSTTGQDYAANRFTAFSFNLPQPRIFGARAQYKF</sequence>
<dbReference type="Pfam" id="PF07715">
    <property type="entry name" value="Plug"/>
    <property type="match status" value="1"/>
</dbReference>
<evidence type="ECO:0000313" key="16">
    <source>
        <dbReference type="EMBL" id="MBA2934838.1"/>
    </source>
</evidence>
<evidence type="ECO:0000259" key="15">
    <source>
        <dbReference type="Pfam" id="PF07715"/>
    </source>
</evidence>
<dbReference type="InterPro" id="IPR039426">
    <property type="entry name" value="TonB-dep_rcpt-like"/>
</dbReference>
<evidence type="ECO:0000256" key="7">
    <source>
        <dbReference type="ARBA" id="ARBA00023065"/>
    </source>
</evidence>
<keyword evidence="7" id="KW-0406">Ion transport</keyword>
<evidence type="ECO:0000256" key="4">
    <source>
        <dbReference type="ARBA" id="ARBA00022496"/>
    </source>
</evidence>
<gene>
    <name evidence="16" type="ORF">HZF05_12090</name>
</gene>
<dbReference type="PROSITE" id="PS52016">
    <property type="entry name" value="TONB_DEPENDENT_REC_3"/>
    <property type="match status" value="1"/>
</dbReference>
<feature type="domain" description="TonB-dependent receptor-like beta-barrel" evidence="14">
    <location>
        <begin position="320"/>
        <end position="774"/>
    </location>
</feature>
<name>A0A838LBH2_9SPHN</name>
<keyword evidence="3 11" id="KW-1134">Transmembrane beta strand</keyword>
<protein>
    <submittedName>
        <fullName evidence="16">TonB-dependent receptor</fullName>
    </submittedName>
</protein>
<dbReference type="GO" id="GO:0009279">
    <property type="term" value="C:cell outer membrane"/>
    <property type="evidence" value="ECO:0007669"/>
    <property type="project" value="UniProtKB-SubCell"/>
</dbReference>
<evidence type="ECO:0000313" key="17">
    <source>
        <dbReference type="Proteomes" id="UP000570166"/>
    </source>
</evidence>
<accession>A0A838LBH2</accession>
<evidence type="ECO:0000256" key="11">
    <source>
        <dbReference type="PROSITE-ProRule" id="PRU01360"/>
    </source>
</evidence>
<dbReference type="PANTHER" id="PTHR32552:SF81">
    <property type="entry name" value="TONB-DEPENDENT OUTER MEMBRANE RECEPTOR"/>
    <property type="match status" value="1"/>
</dbReference>
<evidence type="ECO:0000256" key="13">
    <source>
        <dbReference type="SAM" id="SignalP"/>
    </source>
</evidence>
<proteinExistence type="inferred from homology"/>
<comment type="subcellular location">
    <subcellularLocation>
        <location evidence="1 11">Cell outer membrane</location>
        <topology evidence="1 11">Multi-pass membrane protein</topology>
    </subcellularLocation>
</comment>
<keyword evidence="4" id="KW-0410">Iron transport</keyword>
<keyword evidence="9 11" id="KW-0472">Membrane</keyword>
<organism evidence="16 17">
    <name type="scientific">Sphingomonas chungangi</name>
    <dbReference type="NCBI Taxonomy" id="2683589"/>
    <lineage>
        <taxon>Bacteria</taxon>
        <taxon>Pseudomonadati</taxon>
        <taxon>Pseudomonadota</taxon>
        <taxon>Alphaproteobacteria</taxon>
        <taxon>Sphingomonadales</taxon>
        <taxon>Sphingomonadaceae</taxon>
        <taxon>Sphingomonas</taxon>
    </lineage>
</organism>
<dbReference type="InterPro" id="IPR036942">
    <property type="entry name" value="Beta-barrel_TonB_sf"/>
</dbReference>
<keyword evidence="2 11" id="KW-0813">Transport</keyword>
<evidence type="ECO:0000256" key="12">
    <source>
        <dbReference type="RuleBase" id="RU003357"/>
    </source>
</evidence>
<feature type="domain" description="TonB-dependent receptor plug" evidence="15">
    <location>
        <begin position="65"/>
        <end position="176"/>
    </location>
</feature>
<keyword evidence="16" id="KW-0675">Receptor</keyword>
<dbReference type="AlphaFoldDB" id="A0A838LBH2"/>
<keyword evidence="5 11" id="KW-0812">Transmembrane</keyword>
<evidence type="ECO:0000256" key="2">
    <source>
        <dbReference type="ARBA" id="ARBA00022448"/>
    </source>
</evidence>
<dbReference type="Proteomes" id="UP000570166">
    <property type="component" value="Unassembled WGS sequence"/>
</dbReference>
<dbReference type="Gene3D" id="2.40.170.20">
    <property type="entry name" value="TonB-dependent receptor, beta-barrel domain"/>
    <property type="match status" value="1"/>
</dbReference>
<dbReference type="GO" id="GO:0006826">
    <property type="term" value="P:iron ion transport"/>
    <property type="evidence" value="ECO:0007669"/>
    <property type="project" value="UniProtKB-KW"/>
</dbReference>
<dbReference type="SUPFAM" id="SSF56935">
    <property type="entry name" value="Porins"/>
    <property type="match status" value="1"/>
</dbReference>
<keyword evidence="13" id="KW-0732">Signal</keyword>
<dbReference type="EMBL" id="JACEIB010000007">
    <property type="protein sequence ID" value="MBA2934838.1"/>
    <property type="molecule type" value="Genomic_DNA"/>
</dbReference>
<dbReference type="Pfam" id="PF00593">
    <property type="entry name" value="TonB_dep_Rec_b-barrel"/>
    <property type="match status" value="1"/>
</dbReference>
<evidence type="ECO:0000256" key="1">
    <source>
        <dbReference type="ARBA" id="ARBA00004571"/>
    </source>
</evidence>
<feature type="signal peptide" evidence="13">
    <location>
        <begin position="1"/>
        <end position="25"/>
    </location>
</feature>
<evidence type="ECO:0000256" key="6">
    <source>
        <dbReference type="ARBA" id="ARBA00023004"/>
    </source>
</evidence>
<evidence type="ECO:0000256" key="5">
    <source>
        <dbReference type="ARBA" id="ARBA00022692"/>
    </source>
</evidence>
<evidence type="ECO:0000256" key="8">
    <source>
        <dbReference type="ARBA" id="ARBA00023077"/>
    </source>
</evidence>
<evidence type="ECO:0000256" key="9">
    <source>
        <dbReference type="ARBA" id="ARBA00023136"/>
    </source>
</evidence>
<dbReference type="InterPro" id="IPR000531">
    <property type="entry name" value="Beta-barrel_TonB"/>
</dbReference>
<evidence type="ECO:0000256" key="3">
    <source>
        <dbReference type="ARBA" id="ARBA00022452"/>
    </source>
</evidence>
<keyword evidence="17" id="KW-1185">Reference proteome</keyword>
<evidence type="ECO:0000256" key="10">
    <source>
        <dbReference type="ARBA" id="ARBA00023237"/>
    </source>
</evidence>
<keyword evidence="6" id="KW-0408">Iron</keyword>
<evidence type="ECO:0000259" key="14">
    <source>
        <dbReference type="Pfam" id="PF00593"/>
    </source>
</evidence>
<feature type="chain" id="PRO_5032394490" evidence="13">
    <location>
        <begin position="26"/>
        <end position="815"/>
    </location>
</feature>
<keyword evidence="8 12" id="KW-0798">TonB box</keyword>
<dbReference type="CDD" id="cd01347">
    <property type="entry name" value="ligand_gated_channel"/>
    <property type="match status" value="1"/>
</dbReference>
<dbReference type="RefSeq" id="WP_160366615.1">
    <property type="nucleotide sequence ID" value="NZ_JACEIB010000007.1"/>
</dbReference>
<keyword evidence="10 11" id="KW-0998">Cell outer membrane</keyword>
<dbReference type="InterPro" id="IPR012910">
    <property type="entry name" value="Plug_dom"/>
</dbReference>
<comment type="similarity">
    <text evidence="11 12">Belongs to the TonB-dependent receptor family.</text>
</comment>